<evidence type="ECO:0000259" key="7">
    <source>
        <dbReference type="PROSITE" id="PS51212"/>
    </source>
</evidence>
<dbReference type="PANTHER" id="PTHR24269">
    <property type="entry name" value="KREMEN PROTEIN"/>
    <property type="match status" value="1"/>
</dbReference>
<evidence type="ECO:0000256" key="4">
    <source>
        <dbReference type="ARBA" id="ARBA00022989"/>
    </source>
</evidence>
<name>A0ABR4BD62_9LECA</name>
<evidence type="ECO:0000256" key="3">
    <source>
        <dbReference type="ARBA" id="ARBA00022729"/>
    </source>
</evidence>
<evidence type="ECO:0000256" key="5">
    <source>
        <dbReference type="ARBA" id="ARBA00023136"/>
    </source>
</evidence>
<dbReference type="EMBL" id="JBHFEH010000010">
    <property type="protein sequence ID" value="KAL2055796.1"/>
    <property type="molecule type" value="Genomic_DNA"/>
</dbReference>
<reference evidence="8 9" key="1">
    <citation type="submission" date="2024-09" db="EMBL/GenBank/DDBJ databases">
        <title>Rethinking Asexuality: The Enigmatic Case of Functional Sexual Genes in Lepraria (Stereocaulaceae).</title>
        <authorList>
            <person name="Doellman M."/>
            <person name="Sun Y."/>
            <person name="Barcenas-Pena A."/>
            <person name="Lumbsch H.T."/>
            <person name="Grewe F."/>
        </authorList>
    </citation>
    <scope>NUCLEOTIDE SEQUENCE [LARGE SCALE GENOMIC DNA]</scope>
    <source>
        <strain evidence="8 9">Grewe 0041</strain>
    </source>
</reference>
<evidence type="ECO:0000313" key="9">
    <source>
        <dbReference type="Proteomes" id="UP001590951"/>
    </source>
</evidence>
<comment type="subcellular location">
    <subcellularLocation>
        <location evidence="1">Membrane</location>
        <topology evidence="1">Single-pass membrane protein</topology>
    </subcellularLocation>
</comment>
<keyword evidence="6" id="KW-0325">Glycoprotein</keyword>
<organism evidence="8 9">
    <name type="scientific">Lepraria finkii</name>
    <dbReference type="NCBI Taxonomy" id="1340010"/>
    <lineage>
        <taxon>Eukaryota</taxon>
        <taxon>Fungi</taxon>
        <taxon>Dikarya</taxon>
        <taxon>Ascomycota</taxon>
        <taxon>Pezizomycotina</taxon>
        <taxon>Lecanoromycetes</taxon>
        <taxon>OSLEUM clade</taxon>
        <taxon>Lecanoromycetidae</taxon>
        <taxon>Lecanorales</taxon>
        <taxon>Lecanorineae</taxon>
        <taxon>Stereocaulaceae</taxon>
        <taxon>Lepraria</taxon>
    </lineage>
</organism>
<keyword evidence="5" id="KW-0472">Membrane</keyword>
<evidence type="ECO:0000256" key="2">
    <source>
        <dbReference type="ARBA" id="ARBA00022692"/>
    </source>
</evidence>
<dbReference type="PANTHER" id="PTHR24269:SF16">
    <property type="entry name" value="PROTEIN SLG1"/>
    <property type="match status" value="1"/>
</dbReference>
<gene>
    <name evidence="8" type="ORF">ABVK25_004040</name>
</gene>
<keyword evidence="4" id="KW-1133">Transmembrane helix</keyword>
<dbReference type="Proteomes" id="UP001590951">
    <property type="component" value="Unassembled WGS sequence"/>
</dbReference>
<keyword evidence="9" id="KW-1185">Reference proteome</keyword>
<evidence type="ECO:0000256" key="6">
    <source>
        <dbReference type="ARBA" id="ARBA00023180"/>
    </source>
</evidence>
<proteinExistence type="predicted"/>
<dbReference type="PROSITE" id="PS51212">
    <property type="entry name" value="WSC"/>
    <property type="match status" value="1"/>
</dbReference>
<dbReference type="InterPro" id="IPR002889">
    <property type="entry name" value="WSC_carb-bd"/>
</dbReference>
<comment type="caution">
    <text evidence="8">The sequence shown here is derived from an EMBL/GenBank/DDBJ whole genome shotgun (WGS) entry which is preliminary data.</text>
</comment>
<dbReference type="InterPro" id="IPR051836">
    <property type="entry name" value="Kremen_rcpt"/>
</dbReference>
<keyword evidence="3" id="KW-0732">Signal</keyword>
<evidence type="ECO:0000313" key="8">
    <source>
        <dbReference type="EMBL" id="KAL2055796.1"/>
    </source>
</evidence>
<dbReference type="SMART" id="SM00321">
    <property type="entry name" value="WSC"/>
    <property type="match status" value="1"/>
</dbReference>
<accession>A0ABR4BD62</accession>
<protein>
    <recommendedName>
        <fullName evidence="7">WSC domain-containing protein</fullName>
    </recommendedName>
</protein>
<sequence length="157" mass="16464">MTATTKPPPLSANAVSFASIVPGVAAYTYIGCYQETANDTAANDVRALAGGTMNTSKSMTVADCISFCGNSKYAGLESGKECRCAPTLNPQSMKMPDSNCTALCMGDRSEVCGGLLLLTTYQRNASMDNSTSDGVDAKGVEKLLWAVMSLLTMTFIL</sequence>
<feature type="domain" description="WSC" evidence="7">
    <location>
        <begin position="26"/>
        <end position="124"/>
    </location>
</feature>
<keyword evidence="2" id="KW-0812">Transmembrane</keyword>
<evidence type="ECO:0000256" key="1">
    <source>
        <dbReference type="ARBA" id="ARBA00004167"/>
    </source>
</evidence>
<dbReference type="Pfam" id="PF01822">
    <property type="entry name" value="WSC"/>
    <property type="match status" value="1"/>
</dbReference>